<proteinExistence type="predicted"/>
<gene>
    <name evidence="2" type="ORF">EVAR_74294_1</name>
</gene>
<feature type="compositionally biased region" description="Low complexity" evidence="1">
    <location>
        <begin position="82"/>
        <end position="97"/>
    </location>
</feature>
<dbReference type="EMBL" id="BGZK01000004">
    <property type="protein sequence ID" value="GBO99931.1"/>
    <property type="molecule type" value="Genomic_DNA"/>
</dbReference>
<evidence type="ECO:0000256" key="1">
    <source>
        <dbReference type="SAM" id="MobiDB-lite"/>
    </source>
</evidence>
<evidence type="ECO:0000313" key="3">
    <source>
        <dbReference type="Proteomes" id="UP000299102"/>
    </source>
</evidence>
<reference evidence="2 3" key="1">
    <citation type="journal article" date="2019" name="Commun. Biol.">
        <title>The bagworm genome reveals a unique fibroin gene that provides high tensile strength.</title>
        <authorList>
            <person name="Kono N."/>
            <person name="Nakamura H."/>
            <person name="Ohtoshi R."/>
            <person name="Tomita M."/>
            <person name="Numata K."/>
            <person name="Arakawa K."/>
        </authorList>
    </citation>
    <scope>NUCLEOTIDE SEQUENCE [LARGE SCALE GENOMIC DNA]</scope>
</reference>
<dbReference type="Proteomes" id="UP000299102">
    <property type="component" value="Unassembled WGS sequence"/>
</dbReference>
<organism evidence="2 3">
    <name type="scientific">Eumeta variegata</name>
    <name type="common">Bagworm moth</name>
    <name type="synonym">Eumeta japonica</name>
    <dbReference type="NCBI Taxonomy" id="151549"/>
    <lineage>
        <taxon>Eukaryota</taxon>
        <taxon>Metazoa</taxon>
        <taxon>Ecdysozoa</taxon>
        <taxon>Arthropoda</taxon>
        <taxon>Hexapoda</taxon>
        <taxon>Insecta</taxon>
        <taxon>Pterygota</taxon>
        <taxon>Neoptera</taxon>
        <taxon>Endopterygota</taxon>
        <taxon>Lepidoptera</taxon>
        <taxon>Glossata</taxon>
        <taxon>Ditrysia</taxon>
        <taxon>Tineoidea</taxon>
        <taxon>Psychidae</taxon>
        <taxon>Oiketicinae</taxon>
        <taxon>Eumeta</taxon>
    </lineage>
</organism>
<sequence length="216" mass="23900">MQTTRELVMTAAHGHSQHPRCNQYVAGLLSRDRIFEVSRPLKDGAGDGSRVWSDGVSSGGSLRLLPLVKGESIFEPGDTRSGRTPRPRSTLTSARPRVNQGERAAKLRSILQCSEEVTDDWQFICLNEHWIPGAVPKFEIRLLRRNHANRFSLERSSQMGSLEMETSGKKLIYESENGGSALMARKSSSIGRSRTVGRNSETQKNVCVVASALCFI</sequence>
<name>A0A4C1SCW2_EUMVA</name>
<keyword evidence="3" id="KW-1185">Reference proteome</keyword>
<accession>A0A4C1SCW2</accession>
<evidence type="ECO:0000313" key="2">
    <source>
        <dbReference type="EMBL" id="GBO99931.1"/>
    </source>
</evidence>
<protein>
    <submittedName>
        <fullName evidence="2">Uncharacterized protein</fullName>
    </submittedName>
</protein>
<dbReference type="AlphaFoldDB" id="A0A4C1SCW2"/>
<feature type="region of interest" description="Disordered" evidence="1">
    <location>
        <begin position="74"/>
        <end position="100"/>
    </location>
</feature>
<comment type="caution">
    <text evidence="2">The sequence shown here is derived from an EMBL/GenBank/DDBJ whole genome shotgun (WGS) entry which is preliminary data.</text>
</comment>